<organism evidence="12 13">
    <name type="scientific">Bacteriovorax antarcticus</name>
    <dbReference type="NCBI Taxonomy" id="3088717"/>
    <lineage>
        <taxon>Bacteria</taxon>
        <taxon>Pseudomonadati</taxon>
        <taxon>Bdellovibrionota</taxon>
        <taxon>Bacteriovoracia</taxon>
        <taxon>Bacteriovoracales</taxon>
        <taxon>Bacteriovoracaceae</taxon>
        <taxon>Bacteriovorax</taxon>
    </lineage>
</organism>
<proteinExistence type="inferred from homology"/>
<comment type="similarity">
    <text evidence="8 11">Belongs to the QueC family.</text>
</comment>
<evidence type="ECO:0000313" key="12">
    <source>
        <dbReference type="EMBL" id="MEA9357787.1"/>
    </source>
</evidence>
<evidence type="ECO:0000256" key="10">
    <source>
        <dbReference type="ARBA" id="ARBA00047890"/>
    </source>
</evidence>
<comment type="pathway">
    <text evidence="1 11">Purine metabolism; 7-cyano-7-deazaguanine biosynthesis.</text>
</comment>
<dbReference type="InterPro" id="IPR018317">
    <property type="entry name" value="QueC"/>
</dbReference>
<dbReference type="EC" id="6.3.4.20" evidence="9 11"/>
<evidence type="ECO:0000256" key="9">
    <source>
        <dbReference type="ARBA" id="ARBA00039149"/>
    </source>
</evidence>
<dbReference type="Pfam" id="PF06508">
    <property type="entry name" value="QueC"/>
    <property type="match status" value="1"/>
</dbReference>
<dbReference type="Gene3D" id="3.40.50.620">
    <property type="entry name" value="HUPs"/>
    <property type="match status" value="1"/>
</dbReference>
<evidence type="ECO:0000256" key="3">
    <source>
        <dbReference type="ARBA" id="ARBA00022723"/>
    </source>
</evidence>
<dbReference type="PANTHER" id="PTHR42914:SF1">
    <property type="entry name" value="7-CYANO-7-DEAZAGUANINE SYNTHASE"/>
    <property type="match status" value="1"/>
</dbReference>
<name>A0ABU5VXK3_9BACT</name>
<feature type="binding site" evidence="11">
    <location>
        <position position="195"/>
    </location>
    <ligand>
        <name>Zn(2+)</name>
        <dbReference type="ChEBI" id="CHEBI:29105"/>
    </ligand>
</feature>
<dbReference type="HAMAP" id="MF_01633">
    <property type="entry name" value="QueC"/>
    <property type="match status" value="1"/>
</dbReference>
<dbReference type="Proteomes" id="UP001302274">
    <property type="component" value="Unassembled WGS sequence"/>
</dbReference>
<keyword evidence="5 11" id="KW-0671">Queuosine biosynthesis</keyword>
<dbReference type="EMBL" id="JAYGJQ010000002">
    <property type="protein sequence ID" value="MEA9357787.1"/>
    <property type="molecule type" value="Genomic_DNA"/>
</dbReference>
<feature type="binding site" evidence="11">
    <location>
        <begin position="13"/>
        <end position="23"/>
    </location>
    <ligand>
        <name>ATP</name>
        <dbReference type="ChEBI" id="CHEBI:30616"/>
    </ligand>
</feature>
<dbReference type="RefSeq" id="WP_323577946.1">
    <property type="nucleotide sequence ID" value="NZ_JAYGJQ010000002.1"/>
</dbReference>
<evidence type="ECO:0000256" key="5">
    <source>
        <dbReference type="ARBA" id="ARBA00022785"/>
    </source>
</evidence>
<comment type="catalytic activity">
    <reaction evidence="10 11">
        <text>7-carboxy-7-carbaguanine + NH4(+) + 2 ATP = 7-cyano-7-carbaguanine + 2 AMP + 2 diphosphate + 2 H(+)</text>
        <dbReference type="Rhea" id="RHEA:27982"/>
        <dbReference type="ChEBI" id="CHEBI:15378"/>
        <dbReference type="ChEBI" id="CHEBI:28938"/>
        <dbReference type="ChEBI" id="CHEBI:30616"/>
        <dbReference type="ChEBI" id="CHEBI:33019"/>
        <dbReference type="ChEBI" id="CHEBI:45075"/>
        <dbReference type="ChEBI" id="CHEBI:61036"/>
        <dbReference type="ChEBI" id="CHEBI:456215"/>
        <dbReference type="EC" id="6.3.4.20"/>
    </reaction>
</comment>
<comment type="caution">
    <text evidence="12">The sequence shown here is derived from an EMBL/GenBank/DDBJ whole genome shotgun (WGS) entry which is preliminary data.</text>
</comment>
<dbReference type="CDD" id="cd01995">
    <property type="entry name" value="QueC-like"/>
    <property type="match status" value="1"/>
</dbReference>
<keyword evidence="6 11" id="KW-0862">Zinc</keyword>
<evidence type="ECO:0000313" key="13">
    <source>
        <dbReference type="Proteomes" id="UP001302274"/>
    </source>
</evidence>
<protein>
    <recommendedName>
        <fullName evidence="9 11">7-cyano-7-deazaguanine synthase</fullName>
        <ecNumber evidence="9 11">6.3.4.20</ecNumber>
    </recommendedName>
    <alternativeName>
        <fullName evidence="11">7-cyano-7-carbaguanine synthase</fullName>
    </alternativeName>
    <alternativeName>
        <fullName evidence="11">PreQ(0) synthase</fullName>
    </alternativeName>
    <alternativeName>
        <fullName evidence="11">Queuosine biosynthesis protein QueC</fullName>
    </alternativeName>
</protein>
<dbReference type="PIRSF" id="PIRSF006293">
    <property type="entry name" value="ExsB"/>
    <property type="match status" value="1"/>
</dbReference>
<evidence type="ECO:0000256" key="6">
    <source>
        <dbReference type="ARBA" id="ARBA00022833"/>
    </source>
</evidence>
<keyword evidence="7 11" id="KW-0067">ATP-binding</keyword>
<feature type="binding site" evidence="11">
    <location>
        <position position="203"/>
    </location>
    <ligand>
        <name>Zn(2+)</name>
        <dbReference type="ChEBI" id="CHEBI:29105"/>
    </ligand>
</feature>
<feature type="binding site" evidence="11">
    <location>
        <position position="209"/>
    </location>
    <ligand>
        <name>Zn(2+)</name>
        <dbReference type="ChEBI" id="CHEBI:29105"/>
    </ligand>
</feature>
<dbReference type="InterPro" id="IPR014729">
    <property type="entry name" value="Rossmann-like_a/b/a_fold"/>
</dbReference>
<evidence type="ECO:0000256" key="2">
    <source>
        <dbReference type="ARBA" id="ARBA00022598"/>
    </source>
</evidence>
<comment type="function">
    <text evidence="11">Catalyzes the ATP-dependent conversion of 7-carboxy-7-deazaguanine (CDG) to 7-cyano-7-deazaguanine (preQ(0)).</text>
</comment>
<comment type="cofactor">
    <cofactor evidence="11">
        <name>Zn(2+)</name>
        <dbReference type="ChEBI" id="CHEBI:29105"/>
    </cofactor>
    <text evidence="11">Binds 1 zinc ion per subunit.</text>
</comment>
<evidence type="ECO:0000256" key="11">
    <source>
        <dbReference type="HAMAP-Rule" id="MF_01633"/>
    </source>
</evidence>
<sequence>MTTKSKDLAVCLVSGGMDSLVCAAIANTEYENLAFLHLNYGQKTEERELESFKKIAEFYNVPASHQKIIDVSFLKQIGGSSLTDDKIDVKKYKGDDSEEIPDSYVPFRNTHIISMAVSWAEVIGAKRIYIGAVYEDSSGYPDCRPSYYEAINNLIKEGTKDGDIKVVTPVIFLKKDEIVKKAVELKAPLQFSWSCYERNDKACGVCDSCALRLRGFQKAGIADPIEYLTRPQY</sequence>
<evidence type="ECO:0000256" key="7">
    <source>
        <dbReference type="ARBA" id="ARBA00022840"/>
    </source>
</evidence>
<keyword evidence="4 11" id="KW-0547">Nucleotide-binding</keyword>
<keyword evidence="3 11" id="KW-0479">Metal-binding</keyword>
<dbReference type="NCBIfam" id="TIGR00364">
    <property type="entry name" value="7-cyano-7-deazaguanine synthase QueC"/>
    <property type="match status" value="1"/>
</dbReference>
<dbReference type="SUPFAM" id="SSF52402">
    <property type="entry name" value="Adenine nucleotide alpha hydrolases-like"/>
    <property type="match status" value="1"/>
</dbReference>
<feature type="binding site" evidence="11">
    <location>
        <position position="206"/>
    </location>
    <ligand>
        <name>Zn(2+)</name>
        <dbReference type="ChEBI" id="CHEBI:29105"/>
    </ligand>
</feature>
<evidence type="ECO:0000256" key="8">
    <source>
        <dbReference type="ARBA" id="ARBA00037993"/>
    </source>
</evidence>
<keyword evidence="13" id="KW-1185">Reference proteome</keyword>
<dbReference type="PANTHER" id="PTHR42914">
    <property type="entry name" value="7-CYANO-7-DEAZAGUANINE SYNTHASE"/>
    <property type="match status" value="1"/>
</dbReference>
<evidence type="ECO:0000256" key="4">
    <source>
        <dbReference type="ARBA" id="ARBA00022741"/>
    </source>
</evidence>
<dbReference type="GO" id="GO:0016874">
    <property type="term" value="F:ligase activity"/>
    <property type="evidence" value="ECO:0007669"/>
    <property type="project" value="UniProtKB-KW"/>
</dbReference>
<reference evidence="12 13" key="1">
    <citation type="submission" date="2023-11" db="EMBL/GenBank/DDBJ databases">
        <title>A Novel Polar Bacteriovorax (B. antarcticus) Isolated from the Biocrust in Antarctica.</title>
        <authorList>
            <person name="Mun W."/>
            <person name="Choi S.Y."/>
            <person name="Mitchell R.J."/>
        </authorList>
    </citation>
    <scope>NUCLEOTIDE SEQUENCE [LARGE SCALE GENOMIC DNA]</scope>
    <source>
        <strain evidence="12 13">PP10</strain>
    </source>
</reference>
<keyword evidence="2 11" id="KW-0436">Ligase</keyword>
<evidence type="ECO:0000256" key="1">
    <source>
        <dbReference type="ARBA" id="ARBA00005061"/>
    </source>
</evidence>
<accession>A0ABU5VXK3</accession>
<gene>
    <name evidence="11 12" type="primary">queC</name>
    <name evidence="12" type="ORF">SHI21_16265</name>
</gene>